<keyword evidence="4" id="KW-0560">Oxidoreductase</keyword>
<evidence type="ECO:0000256" key="3">
    <source>
        <dbReference type="ARBA" id="ARBA00022827"/>
    </source>
</evidence>
<evidence type="ECO:0000256" key="2">
    <source>
        <dbReference type="ARBA" id="ARBA00022630"/>
    </source>
</evidence>
<dbReference type="InterPro" id="IPR006076">
    <property type="entry name" value="FAD-dep_OxRdtase"/>
</dbReference>
<dbReference type="InterPro" id="IPR045170">
    <property type="entry name" value="MTOX"/>
</dbReference>
<dbReference type="EMBL" id="JARZFX010000002">
    <property type="protein sequence ID" value="MEC5423296.1"/>
    <property type="molecule type" value="Genomic_DNA"/>
</dbReference>
<evidence type="ECO:0000259" key="5">
    <source>
        <dbReference type="Pfam" id="PF01266"/>
    </source>
</evidence>
<dbReference type="SUPFAM" id="SSF51905">
    <property type="entry name" value="FAD/NAD(P)-binding domain"/>
    <property type="match status" value="1"/>
</dbReference>
<comment type="caution">
    <text evidence="6">The sequence shown here is derived from an EMBL/GenBank/DDBJ whole genome shotgun (WGS) entry which is preliminary data.</text>
</comment>
<gene>
    <name evidence="6" type="ORF">QGM71_07250</name>
</gene>
<dbReference type="Pfam" id="PF01266">
    <property type="entry name" value="DAO"/>
    <property type="match status" value="1"/>
</dbReference>
<sequence length="113" mass="12921">MHSYASGEAYNLNVEQLTGVKMTERFKGWQVPDDYIAFYEPDPGFLFSENCIQAYKELAVHHGAELSFNNPIKDVQAYEDSVKVITEKEIFTSDKLIISAGSWKCFTGRTKRE</sequence>
<name>A0ABU6KDY8_9BACI</name>
<dbReference type="PANTHER" id="PTHR10961:SF7">
    <property type="entry name" value="FAD DEPENDENT OXIDOREDUCTASE DOMAIN-CONTAINING PROTEIN"/>
    <property type="match status" value="1"/>
</dbReference>
<dbReference type="Proteomes" id="UP001335737">
    <property type="component" value="Unassembled WGS sequence"/>
</dbReference>
<organism evidence="6 7">
    <name type="scientific">Virgibacillus tibetensis</name>
    <dbReference type="NCBI Taxonomy" id="3042313"/>
    <lineage>
        <taxon>Bacteria</taxon>
        <taxon>Bacillati</taxon>
        <taxon>Bacillota</taxon>
        <taxon>Bacilli</taxon>
        <taxon>Bacillales</taxon>
        <taxon>Bacillaceae</taxon>
        <taxon>Virgibacillus</taxon>
    </lineage>
</organism>
<evidence type="ECO:0000256" key="1">
    <source>
        <dbReference type="ARBA" id="ARBA00001974"/>
    </source>
</evidence>
<feature type="domain" description="FAD dependent oxidoreductase" evidence="5">
    <location>
        <begin position="4"/>
        <end position="103"/>
    </location>
</feature>
<protein>
    <recommendedName>
        <fullName evidence="5">FAD dependent oxidoreductase domain-containing protein</fullName>
    </recommendedName>
</protein>
<keyword evidence="2" id="KW-0285">Flavoprotein</keyword>
<comment type="cofactor">
    <cofactor evidence="1">
        <name>FAD</name>
        <dbReference type="ChEBI" id="CHEBI:57692"/>
    </cofactor>
</comment>
<dbReference type="Gene3D" id="3.50.50.60">
    <property type="entry name" value="FAD/NAD(P)-binding domain"/>
    <property type="match status" value="1"/>
</dbReference>
<proteinExistence type="predicted"/>
<dbReference type="InterPro" id="IPR036188">
    <property type="entry name" value="FAD/NAD-bd_sf"/>
</dbReference>
<keyword evidence="7" id="KW-1185">Reference proteome</keyword>
<evidence type="ECO:0000256" key="4">
    <source>
        <dbReference type="ARBA" id="ARBA00023002"/>
    </source>
</evidence>
<dbReference type="Gene3D" id="3.30.9.10">
    <property type="entry name" value="D-Amino Acid Oxidase, subunit A, domain 2"/>
    <property type="match status" value="1"/>
</dbReference>
<accession>A0ABU6KDY8</accession>
<keyword evidence="3" id="KW-0274">FAD</keyword>
<dbReference type="PANTHER" id="PTHR10961">
    <property type="entry name" value="PEROXISOMAL SARCOSINE OXIDASE"/>
    <property type="match status" value="1"/>
</dbReference>
<evidence type="ECO:0000313" key="6">
    <source>
        <dbReference type="EMBL" id="MEC5423296.1"/>
    </source>
</evidence>
<evidence type="ECO:0000313" key="7">
    <source>
        <dbReference type="Proteomes" id="UP001335737"/>
    </source>
</evidence>
<reference evidence="6 7" key="1">
    <citation type="journal article" date="2024" name="Int. J. Syst. Evol. Microbiol.">
        <title>Virgibacillus tibetensis sp. nov., isolated from salt lake on the Tibetan Plateau of China.</title>
        <authorList>
            <person name="Phurbu D."/>
            <person name="Liu Z.-X."/>
            <person name="Wang R."/>
            <person name="Zheng Y.-Y."/>
            <person name="Liu H.-C."/>
            <person name="Zhou Y.-G."/>
            <person name="Yu Y.-J."/>
            <person name="Li A.-H."/>
        </authorList>
    </citation>
    <scope>NUCLEOTIDE SEQUENCE [LARGE SCALE GENOMIC DNA]</scope>
    <source>
        <strain evidence="6 7">C22-A2</strain>
    </source>
</reference>